<evidence type="ECO:0000256" key="1">
    <source>
        <dbReference type="ARBA" id="ARBA00010075"/>
    </source>
</evidence>
<dbReference type="OrthoDB" id="9794050at2"/>
<dbReference type="InterPro" id="IPR047952">
    <property type="entry name" value="Transpos_IS4"/>
</dbReference>
<proteinExistence type="inferred from homology"/>
<keyword evidence="2" id="KW-0815">Transposition</keyword>
<dbReference type="SUPFAM" id="SSF53098">
    <property type="entry name" value="Ribonuclease H-like"/>
    <property type="match status" value="1"/>
</dbReference>
<dbReference type="EMBL" id="CZAW01000011">
    <property type="protein sequence ID" value="CUP35672.1"/>
    <property type="molecule type" value="Genomic_DNA"/>
</dbReference>
<keyword evidence="4" id="KW-0233">DNA recombination</keyword>
<evidence type="ECO:0000256" key="3">
    <source>
        <dbReference type="ARBA" id="ARBA00023125"/>
    </source>
</evidence>
<evidence type="ECO:0000259" key="5">
    <source>
        <dbReference type="Pfam" id="PF01609"/>
    </source>
</evidence>
<dbReference type="InterPro" id="IPR002559">
    <property type="entry name" value="Transposase_11"/>
</dbReference>
<dbReference type="PANTHER" id="PTHR33258">
    <property type="entry name" value="TRANSPOSASE INSL FOR INSERTION SEQUENCE ELEMENT IS186A-RELATED"/>
    <property type="match status" value="1"/>
</dbReference>
<evidence type="ECO:0000256" key="2">
    <source>
        <dbReference type="ARBA" id="ARBA00022578"/>
    </source>
</evidence>
<reference evidence="6 7" key="1">
    <citation type="submission" date="2015-09" db="EMBL/GenBank/DDBJ databases">
        <authorList>
            <consortium name="Pathogen Informatics"/>
        </authorList>
    </citation>
    <scope>NUCLEOTIDE SEQUENCE [LARGE SCALE GENOMIC DNA]</scope>
    <source>
        <strain evidence="6 7">2789STDY5834911</strain>
    </source>
</reference>
<gene>
    <name evidence="6" type="ORF">ERS852523_01356</name>
</gene>
<comment type="similarity">
    <text evidence="1">Belongs to the transposase 11 family.</text>
</comment>
<dbReference type="GO" id="GO:0006313">
    <property type="term" value="P:DNA transposition"/>
    <property type="evidence" value="ECO:0007669"/>
    <property type="project" value="InterPro"/>
</dbReference>
<dbReference type="GO" id="GO:0003677">
    <property type="term" value="F:DNA binding"/>
    <property type="evidence" value="ECO:0007669"/>
    <property type="project" value="UniProtKB-KW"/>
</dbReference>
<evidence type="ECO:0000313" key="7">
    <source>
        <dbReference type="Proteomes" id="UP000095712"/>
    </source>
</evidence>
<dbReference type="Gene3D" id="3.90.350.10">
    <property type="entry name" value="Transposase Inhibitor Protein From Tn5, Chain A, domain 1"/>
    <property type="match status" value="1"/>
</dbReference>
<evidence type="ECO:0000256" key="4">
    <source>
        <dbReference type="ARBA" id="ARBA00023172"/>
    </source>
</evidence>
<keyword evidence="3" id="KW-0238">DNA-binding</keyword>
<sequence>MNYSDSIKAILLAAINDLSKTPEKYAVKPGVDFIRNRKLGFKDYMLMFLTMEADCIREELYRFFGRTIDAPSKAAFYRQRKKIREDAFRNLLLAFNRKLPKKLYNGKYEFWACDGSSCDIFLNSEDRDTYFEPNGKSTRGFNQIHINAMFSLLDKRFTDILVQPARKRNEYSAFCSMVDSADIPEHSKVIFFGDRGYTSYNNFAHVIEKGQYFLIRCNDKRASGMMGYPVDTLPAFDEDISLILTRSKAVSKYSRPELFSSYRYIYQNAPMDYLNDQRTEYDLTLRLLRVQLDDGSYENIATNLPEEEFKAEDFKALYHLRWQEENSFRDLKYSLCLKAFHSKKYDYIVQEVWARVILYNFSSSIIINVTVDREDRAYEYQANYSSALKTCRDFLRIHDGITKINVESLIAQNIEPIRPGRTFARQHRFKLPMSFCYRH</sequence>
<dbReference type="GO" id="GO:0004803">
    <property type="term" value="F:transposase activity"/>
    <property type="evidence" value="ECO:0007669"/>
    <property type="project" value="InterPro"/>
</dbReference>
<organism evidence="6 7">
    <name type="scientific">Blautia wexlerae</name>
    <dbReference type="NCBI Taxonomy" id="418240"/>
    <lineage>
        <taxon>Bacteria</taxon>
        <taxon>Bacillati</taxon>
        <taxon>Bacillota</taxon>
        <taxon>Clostridia</taxon>
        <taxon>Lachnospirales</taxon>
        <taxon>Lachnospiraceae</taxon>
        <taxon>Blautia</taxon>
    </lineage>
</organism>
<dbReference type="RefSeq" id="WP_055150527.1">
    <property type="nucleotide sequence ID" value="NZ_CZAW01000011.1"/>
</dbReference>
<evidence type="ECO:0000313" key="6">
    <source>
        <dbReference type="EMBL" id="CUP35672.1"/>
    </source>
</evidence>
<accession>A0A174MH40</accession>
<dbReference type="AlphaFoldDB" id="A0A174MH40"/>
<dbReference type="Proteomes" id="UP000095712">
    <property type="component" value="Unassembled WGS sequence"/>
</dbReference>
<feature type="domain" description="Transposase IS4-like" evidence="5">
    <location>
        <begin position="135"/>
        <end position="361"/>
    </location>
</feature>
<dbReference type="InterPro" id="IPR012337">
    <property type="entry name" value="RNaseH-like_sf"/>
</dbReference>
<dbReference type="Pfam" id="PF01609">
    <property type="entry name" value="DDE_Tnp_1"/>
    <property type="match status" value="1"/>
</dbReference>
<dbReference type="NCBIfam" id="NF033592">
    <property type="entry name" value="transpos_IS4_1"/>
    <property type="match status" value="1"/>
</dbReference>
<protein>
    <submittedName>
        <fullName evidence="6">Transposase DDE domain</fullName>
    </submittedName>
</protein>
<name>A0A174MH40_9FIRM</name>
<dbReference type="PANTHER" id="PTHR33258:SF1">
    <property type="entry name" value="TRANSPOSASE INSL FOR INSERTION SEQUENCE ELEMENT IS186A-RELATED"/>
    <property type="match status" value="1"/>
</dbReference>